<keyword evidence="2" id="KW-1134">Transmembrane beta strand</keyword>
<dbReference type="InterPro" id="IPR000184">
    <property type="entry name" value="Bac_surfAg_D15"/>
</dbReference>
<evidence type="ECO:0000256" key="1">
    <source>
        <dbReference type="ARBA" id="ARBA00004370"/>
    </source>
</evidence>
<evidence type="ECO:0000259" key="5">
    <source>
        <dbReference type="Pfam" id="PF01103"/>
    </source>
</evidence>
<dbReference type="Gene3D" id="2.40.160.50">
    <property type="entry name" value="membrane protein fhac: a member of the omp85/tpsb transporter family"/>
    <property type="match status" value="1"/>
</dbReference>
<evidence type="ECO:0000259" key="6">
    <source>
        <dbReference type="Pfam" id="PF07244"/>
    </source>
</evidence>
<evidence type="ECO:0000313" key="7">
    <source>
        <dbReference type="EMBL" id="QJF51601.1"/>
    </source>
</evidence>
<dbReference type="InterPro" id="IPR010827">
    <property type="entry name" value="BamA/TamA_POTRA"/>
</dbReference>
<organism evidence="7 8">
    <name type="scientific">Roseobacter ponti</name>
    <dbReference type="NCBI Taxonomy" id="1891787"/>
    <lineage>
        <taxon>Bacteria</taxon>
        <taxon>Pseudomonadati</taxon>
        <taxon>Pseudomonadota</taxon>
        <taxon>Alphaproteobacteria</taxon>
        <taxon>Rhodobacterales</taxon>
        <taxon>Roseobacteraceae</taxon>
        <taxon>Roseobacter</taxon>
    </lineage>
</organism>
<reference evidence="7 8" key="1">
    <citation type="submission" date="2020-02" db="EMBL/GenBank/DDBJ databases">
        <title>Genome sequence of Roseobacter ponti.</title>
        <authorList>
            <person name="Hollensteiner J."/>
            <person name="Schneider D."/>
            <person name="Poehlein A."/>
            <person name="Daniel R."/>
        </authorList>
    </citation>
    <scope>NUCLEOTIDE SEQUENCE [LARGE SCALE GENOMIC DNA]</scope>
    <source>
        <strain evidence="7 8">DSM 106830</strain>
    </source>
</reference>
<evidence type="ECO:0000256" key="4">
    <source>
        <dbReference type="SAM" id="SignalP"/>
    </source>
</evidence>
<dbReference type="AlphaFoldDB" id="A0A858SVT8"/>
<keyword evidence="3" id="KW-0472">Membrane</keyword>
<accession>A0A858SVT8</accession>
<dbReference type="Pfam" id="PF01103">
    <property type="entry name" value="Omp85"/>
    <property type="match status" value="1"/>
</dbReference>
<protein>
    <submittedName>
        <fullName evidence="7">BamA/TamA family outer membrane protein</fullName>
    </submittedName>
</protein>
<keyword evidence="4" id="KW-0732">Signal</keyword>
<dbReference type="KEGG" id="rpon:G3256_10730"/>
<dbReference type="InterPro" id="IPR039910">
    <property type="entry name" value="D15-like"/>
</dbReference>
<dbReference type="EMBL" id="CP048788">
    <property type="protein sequence ID" value="QJF51601.1"/>
    <property type="molecule type" value="Genomic_DNA"/>
</dbReference>
<dbReference type="PANTHER" id="PTHR12815:SF42">
    <property type="entry name" value="BACTERIAL SURFACE ANTIGEN (D15) DOMAIN-CONTAINING PROTEIN"/>
    <property type="match status" value="1"/>
</dbReference>
<comment type="subcellular location">
    <subcellularLocation>
        <location evidence="1">Membrane</location>
    </subcellularLocation>
</comment>
<dbReference type="Gene3D" id="3.10.20.310">
    <property type="entry name" value="membrane protein fhac"/>
    <property type="match status" value="1"/>
</dbReference>
<evidence type="ECO:0000313" key="8">
    <source>
        <dbReference type="Proteomes" id="UP000503308"/>
    </source>
</evidence>
<dbReference type="PANTHER" id="PTHR12815">
    <property type="entry name" value="SORTING AND ASSEMBLY MACHINERY SAMM50 PROTEIN FAMILY MEMBER"/>
    <property type="match status" value="1"/>
</dbReference>
<evidence type="ECO:0000256" key="3">
    <source>
        <dbReference type="ARBA" id="ARBA00023136"/>
    </source>
</evidence>
<dbReference type="GO" id="GO:0019867">
    <property type="term" value="C:outer membrane"/>
    <property type="evidence" value="ECO:0007669"/>
    <property type="project" value="InterPro"/>
</dbReference>
<feature type="chain" id="PRO_5032887821" evidence="4">
    <location>
        <begin position="31"/>
        <end position="611"/>
    </location>
</feature>
<sequence>MYFRYLSRTYLRRAAGFSSVAFWLALQAQAASALEVSLTGPLDDDLRETLENGSLLFEQAEAASGDDDDAPPVRPQEIVSVAQADYKRLLAILYDQGYFSPVIEIRIDGREATGIQIVNPPASISRAVITVQPGTAFRFGKTEIDPLAPETELPEGFRSGEPARLSQISGAAAAGVGGWRDAGHAKATLTQQKITARHREERIDVDLTLTPGPKLRFGPLTVRGNEAVRTERILEIAGLPVGEDFSPDELNDAAGRLRRSGAFGAVAMIEAEQPGPGDTLPITARVAEAKPRRFGFGGELGTEEGVSLSAYWLHRNYFGGAERLRFDAEVSGIGGDTGGIDYSLGVRYQRPATFNEDTDLYLLAEIEQIDSVNYFSRQATIGAGIERFASDQRKYRFGGAFQRANTRDVFGESSYLIFMVPTGLNFDYRDSELDARRGYYLDLGLTPFLAIDGTDNGLLSEVDLRGYRTFGSTTLALRGQLGSVAGPSLADAPADFLFYSGGGGTVRGHDFESLGVDLGGGQIAGGRSFIGLQAEVRYRTSGALGLVGFFDAGYIGAEAFPDGSGEWQSGAGLGVRYDTPIGPIRFDVATVVSGDQDAASFQVYIGIGQSF</sequence>
<evidence type="ECO:0000256" key="2">
    <source>
        <dbReference type="ARBA" id="ARBA00022452"/>
    </source>
</evidence>
<keyword evidence="8" id="KW-1185">Reference proteome</keyword>
<dbReference type="RefSeq" id="WP_169640818.1">
    <property type="nucleotide sequence ID" value="NZ_CP048788.1"/>
</dbReference>
<proteinExistence type="predicted"/>
<dbReference type="Pfam" id="PF07244">
    <property type="entry name" value="POTRA"/>
    <property type="match status" value="1"/>
</dbReference>
<keyword evidence="2" id="KW-0812">Transmembrane</keyword>
<feature type="domain" description="Bacterial surface antigen (D15)" evidence="5">
    <location>
        <begin position="316"/>
        <end position="611"/>
    </location>
</feature>
<dbReference type="Proteomes" id="UP000503308">
    <property type="component" value="Chromosome"/>
</dbReference>
<name>A0A858SVT8_9RHOB</name>
<feature type="signal peptide" evidence="4">
    <location>
        <begin position="1"/>
        <end position="30"/>
    </location>
</feature>
<gene>
    <name evidence="7" type="ORF">G3256_10730</name>
</gene>
<feature type="domain" description="POTRA" evidence="6">
    <location>
        <begin position="216"/>
        <end position="288"/>
    </location>
</feature>